<dbReference type="Pfam" id="PF19263">
    <property type="entry name" value="DUF5906"/>
    <property type="match status" value="1"/>
</dbReference>
<accession>A0A511B4F7</accession>
<dbReference type="InterPro" id="IPR045455">
    <property type="entry name" value="NrS-1_pol-like_helicase"/>
</dbReference>
<dbReference type="Proteomes" id="UP000321079">
    <property type="component" value="Unassembled WGS sequence"/>
</dbReference>
<protein>
    <recommendedName>
        <fullName evidence="1">NrS-1 polymerase-like helicase domain-containing protein</fullName>
    </recommendedName>
</protein>
<evidence type="ECO:0000313" key="3">
    <source>
        <dbReference type="Proteomes" id="UP000321079"/>
    </source>
</evidence>
<organism evidence="2 3">
    <name type="scientific">Gluconobacter kanchanaburiensis NBRC 103587</name>
    <dbReference type="NCBI Taxonomy" id="1307948"/>
    <lineage>
        <taxon>Bacteria</taxon>
        <taxon>Pseudomonadati</taxon>
        <taxon>Pseudomonadota</taxon>
        <taxon>Alphaproteobacteria</taxon>
        <taxon>Acetobacterales</taxon>
        <taxon>Acetobacteraceae</taxon>
        <taxon>Gluconobacter</taxon>
    </lineage>
</organism>
<gene>
    <name evidence="2" type="ORF">GKA01_05120</name>
</gene>
<dbReference type="Gene3D" id="3.40.50.300">
    <property type="entry name" value="P-loop containing nucleotide triphosphate hydrolases"/>
    <property type="match status" value="1"/>
</dbReference>
<reference evidence="2 3" key="1">
    <citation type="submission" date="2019-07" db="EMBL/GenBank/DDBJ databases">
        <title>Whole genome shotgun sequence of Gluconobacter kanchanaburiensis NBRC 103587.</title>
        <authorList>
            <person name="Hosoyama A."/>
            <person name="Uohara A."/>
            <person name="Ohji S."/>
            <person name="Ichikawa N."/>
        </authorList>
    </citation>
    <scope>NUCLEOTIDE SEQUENCE [LARGE SCALE GENOMIC DNA]</scope>
    <source>
        <strain evidence="2 3">NBRC 103587</strain>
    </source>
</reference>
<dbReference type="SUPFAM" id="SSF52540">
    <property type="entry name" value="P-loop containing nucleoside triphosphate hydrolases"/>
    <property type="match status" value="1"/>
</dbReference>
<evidence type="ECO:0000313" key="2">
    <source>
        <dbReference type="EMBL" id="GEK95315.1"/>
    </source>
</evidence>
<dbReference type="InterPro" id="IPR027417">
    <property type="entry name" value="P-loop_NTPase"/>
</dbReference>
<name>A0A511B4F7_9PROT</name>
<dbReference type="OrthoDB" id="8215052at2"/>
<sequence length="532" mass="61289">MTTRTTGINSRLYKPYNYRKEFGTKVQQSDEISFAIFKFLAEQTYIVEKTGRYGLVNVQNDNMRNEYASAFSFQVALEKLFLNKPIPQFVHGQQPIITEQNIKDFIAWELSPRIKNEMCLPFVPDKVVKFRSNYVLNSYVNDSLTYAPEKCDDELLKRGLRLYAHSLTNVTNELPDNLFTTPTDLWKGTEFYPFLYMLHWFAAIYQNPGIKHHTTLALIGPVEGCGKGSFMKFMQHIIGTTAIGDLDENQVDPNKFNNEIIGKQVLILNEQDTQNPKILSAFVKKYGTDETIQIRTKFMNDSTVINIANIVITGNLVEILNGFSKESRRLSYISTFDPAKHDNLTTQQIQDMVRDFVVENERDDPEQKFVHSLCKLLSEIKCDHKMINKSLETEEKEYVGENKLSITERFVLSNLPFFSELGAGKQISFIKLHKKFCPWQQTFGYKPMDLAFFTSEMQKLRIKHTTWFAPKGNQGLIVQQALLDKYAPEEQEQEIFSSGGIDELASNVIHIAKRERNNSLKGLNKYGENTND</sequence>
<dbReference type="EMBL" id="BJVA01000002">
    <property type="protein sequence ID" value="GEK95315.1"/>
    <property type="molecule type" value="Genomic_DNA"/>
</dbReference>
<dbReference type="RefSeq" id="WP_146858908.1">
    <property type="nucleotide sequence ID" value="NZ_BARK01000001.1"/>
</dbReference>
<proteinExistence type="predicted"/>
<keyword evidence="3" id="KW-1185">Reference proteome</keyword>
<evidence type="ECO:0000259" key="1">
    <source>
        <dbReference type="Pfam" id="PF19263"/>
    </source>
</evidence>
<dbReference type="AlphaFoldDB" id="A0A511B4F7"/>
<feature type="domain" description="NrS-1 polymerase-like helicase" evidence="1">
    <location>
        <begin position="218"/>
        <end position="329"/>
    </location>
</feature>
<comment type="caution">
    <text evidence="2">The sequence shown here is derived from an EMBL/GenBank/DDBJ whole genome shotgun (WGS) entry which is preliminary data.</text>
</comment>